<gene>
    <name evidence="1" type="primary">BQ5605_C007g04767</name>
    <name evidence="1" type="ORF">BQ5605_C007G04767</name>
</gene>
<keyword evidence="2" id="KW-1185">Reference proteome</keyword>
<sequence length="83" mass="9147">MVPAFEAQATVLRQYWKPLPETLEQVQEVKEMTGIGGPQPTVMIRLGGLGGFPRRLMHFSSRLVSNIPLSLALLCNSVPIMPT</sequence>
<evidence type="ECO:0000313" key="1">
    <source>
        <dbReference type="EMBL" id="SGY63036.1"/>
    </source>
</evidence>
<accession>A0A2X0M7U9</accession>
<protein>
    <submittedName>
        <fullName evidence="1">BQ5605_C007g04767 protein</fullName>
    </submittedName>
</protein>
<dbReference type="AlphaFoldDB" id="A0A2X0M7U9"/>
<proteinExistence type="predicted"/>
<dbReference type="EMBL" id="FQNC01000045">
    <property type="protein sequence ID" value="SGY63036.1"/>
    <property type="molecule type" value="Genomic_DNA"/>
</dbReference>
<evidence type="ECO:0000313" key="2">
    <source>
        <dbReference type="Proteomes" id="UP000249464"/>
    </source>
</evidence>
<dbReference type="Proteomes" id="UP000249464">
    <property type="component" value="Unassembled WGS sequence"/>
</dbReference>
<organism evidence="1 2">
    <name type="scientific">Microbotryum silenes-dioicae</name>
    <dbReference type="NCBI Taxonomy" id="796604"/>
    <lineage>
        <taxon>Eukaryota</taxon>
        <taxon>Fungi</taxon>
        <taxon>Dikarya</taxon>
        <taxon>Basidiomycota</taxon>
        <taxon>Pucciniomycotina</taxon>
        <taxon>Microbotryomycetes</taxon>
        <taxon>Microbotryales</taxon>
        <taxon>Microbotryaceae</taxon>
        <taxon>Microbotryum</taxon>
    </lineage>
</organism>
<reference evidence="1 2" key="1">
    <citation type="submission" date="2016-11" db="EMBL/GenBank/DDBJ databases">
        <authorList>
            <person name="Jaros S."/>
            <person name="Januszkiewicz K."/>
            <person name="Wedrychowicz H."/>
        </authorList>
    </citation>
    <scope>NUCLEOTIDE SEQUENCE [LARGE SCALE GENOMIC DNA]</scope>
</reference>
<name>A0A2X0M7U9_9BASI</name>